<feature type="compositionally biased region" description="Basic and acidic residues" evidence="1">
    <location>
        <begin position="190"/>
        <end position="199"/>
    </location>
</feature>
<protein>
    <submittedName>
        <fullName evidence="2">Uncharacterized protein</fullName>
    </submittedName>
</protein>
<dbReference type="AlphaFoldDB" id="A0AAV7Q1E9"/>
<sequence length="409" mass="46286">MPQRPSPSAPPSLCAVIAGRCERCTQSVATQQGHPQLTHDAQCFLRRVHYRHTVYRPCIASWEASPNLTNIVLRNHTSAAKRYTNIVIIQYAKGEQMAVPSEKPVLLCKSPHRVGTSRPNYTDTIHGNHICSTDTRSSEHRRQVLIIQTPDPQSTGVKYSYRHQILRAQASSPHHTHTRSSRVQASSTHTDTRSSEHRRQVLIIHTPDPQEYRRQVLIQTPDPQSTGVKSSSYTHQILKSTGVKYSYRHQILRVQASSPHHTDTRSSRVQASSPHHTDTRSSEHRRQLLIIQTPDPQSTGVKSSSYRHQILRAQASSTHHTDTRSSRVQASSTHTDTRSSEYRRQVLIIQTPDPQSTGVKYSYRHQILRVQALKYSYREQGELMYTLKMSDETTGAGGTLKRSGLKIDG</sequence>
<keyword evidence="3" id="KW-1185">Reference proteome</keyword>
<comment type="caution">
    <text evidence="2">The sequence shown here is derived from an EMBL/GenBank/DDBJ whole genome shotgun (WGS) entry which is preliminary data.</text>
</comment>
<feature type="compositionally biased region" description="Basic and acidic residues" evidence="1">
    <location>
        <begin position="275"/>
        <end position="286"/>
    </location>
</feature>
<evidence type="ECO:0000313" key="2">
    <source>
        <dbReference type="EMBL" id="KAJ1131840.1"/>
    </source>
</evidence>
<organism evidence="2 3">
    <name type="scientific">Pleurodeles waltl</name>
    <name type="common">Iberian ribbed newt</name>
    <dbReference type="NCBI Taxonomy" id="8319"/>
    <lineage>
        <taxon>Eukaryota</taxon>
        <taxon>Metazoa</taxon>
        <taxon>Chordata</taxon>
        <taxon>Craniata</taxon>
        <taxon>Vertebrata</taxon>
        <taxon>Euteleostomi</taxon>
        <taxon>Amphibia</taxon>
        <taxon>Batrachia</taxon>
        <taxon>Caudata</taxon>
        <taxon>Salamandroidea</taxon>
        <taxon>Salamandridae</taxon>
        <taxon>Pleurodelinae</taxon>
        <taxon>Pleurodeles</taxon>
    </lineage>
</organism>
<evidence type="ECO:0000256" key="1">
    <source>
        <dbReference type="SAM" id="MobiDB-lite"/>
    </source>
</evidence>
<feature type="region of interest" description="Disordered" evidence="1">
    <location>
        <begin position="254"/>
        <end position="286"/>
    </location>
</feature>
<feature type="region of interest" description="Disordered" evidence="1">
    <location>
        <begin position="313"/>
        <end position="341"/>
    </location>
</feature>
<reference evidence="2" key="1">
    <citation type="journal article" date="2022" name="bioRxiv">
        <title>Sequencing and chromosome-scale assembly of the giantPleurodeles waltlgenome.</title>
        <authorList>
            <person name="Brown T."/>
            <person name="Elewa A."/>
            <person name="Iarovenko S."/>
            <person name="Subramanian E."/>
            <person name="Araus A.J."/>
            <person name="Petzold A."/>
            <person name="Susuki M."/>
            <person name="Suzuki K.-i.T."/>
            <person name="Hayashi T."/>
            <person name="Toyoda A."/>
            <person name="Oliveira C."/>
            <person name="Osipova E."/>
            <person name="Leigh N.D."/>
            <person name="Simon A."/>
            <person name="Yun M.H."/>
        </authorList>
    </citation>
    <scope>NUCLEOTIDE SEQUENCE</scope>
    <source>
        <strain evidence="2">20211129_DDA</strain>
        <tissue evidence="2">Liver</tissue>
    </source>
</reference>
<name>A0AAV7Q1E9_PLEWA</name>
<feature type="region of interest" description="Disordered" evidence="1">
    <location>
        <begin position="169"/>
        <end position="214"/>
    </location>
</feature>
<dbReference type="EMBL" id="JANPWB010000011">
    <property type="protein sequence ID" value="KAJ1131840.1"/>
    <property type="molecule type" value="Genomic_DNA"/>
</dbReference>
<gene>
    <name evidence="2" type="ORF">NDU88_010172</name>
</gene>
<accession>A0AAV7Q1E9</accession>
<evidence type="ECO:0000313" key="3">
    <source>
        <dbReference type="Proteomes" id="UP001066276"/>
    </source>
</evidence>
<proteinExistence type="predicted"/>
<dbReference type="Proteomes" id="UP001066276">
    <property type="component" value="Chromosome 7"/>
</dbReference>